<dbReference type="Gramene" id="Ma06_t22020.1">
    <property type="protein sequence ID" value="Ma06_p22020.1"/>
    <property type="gene ID" value="Ma06_g22020"/>
</dbReference>
<keyword evidence="2" id="KW-1185">Reference proteome</keyword>
<evidence type="ECO:0000313" key="1">
    <source>
        <dbReference type="EnsemblPlants" id="Ma06_p22020.1"/>
    </source>
</evidence>
<evidence type="ECO:0000313" key="2">
    <source>
        <dbReference type="Proteomes" id="UP000012960"/>
    </source>
</evidence>
<protein>
    <submittedName>
        <fullName evidence="1">Uncharacterized protein</fullName>
    </submittedName>
</protein>
<dbReference type="Proteomes" id="UP000012960">
    <property type="component" value="Unplaced"/>
</dbReference>
<dbReference type="InParanoid" id="A0A804JJ07"/>
<organism evidence="1 2">
    <name type="scientific">Musa acuminata subsp. malaccensis</name>
    <name type="common">Wild banana</name>
    <name type="synonym">Musa malaccensis</name>
    <dbReference type="NCBI Taxonomy" id="214687"/>
    <lineage>
        <taxon>Eukaryota</taxon>
        <taxon>Viridiplantae</taxon>
        <taxon>Streptophyta</taxon>
        <taxon>Embryophyta</taxon>
        <taxon>Tracheophyta</taxon>
        <taxon>Spermatophyta</taxon>
        <taxon>Magnoliopsida</taxon>
        <taxon>Liliopsida</taxon>
        <taxon>Zingiberales</taxon>
        <taxon>Musaceae</taxon>
        <taxon>Musa</taxon>
    </lineage>
</organism>
<accession>A0A804JJ07</accession>
<dbReference type="EnsemblPlants" id="Ma06_t22020.1">
    <property type="protein sequence ID" value="Ma06_p22020.1"/>
    <property type="gene ID" value="Ma06_g22020"/>
</dbReference>
<dbReference type="AlphaFoldDB" id="A0A804JJ07"/>
<name>A0A804JJ07_MUSAM</name>
<reference evidence="1" key="1">
    <citation type="submission" date="2021-05" db="UniProtKB">
        <authorList>
            <consortium name="EnsemblPlants"/>
        </authorList>
    </citation>
    <scope>IDENTIFICATION</scope>
    <source>
        <strain evidence="1">subsp. malaccensis</strain>
    </source>
</reference>
<sequence length="65" mass="7485">VEEIGKTEVTLLQRLADGFMEVKRDAENLLKGLSKEEMELLDDLKMEARVVENVFGRALPLRKLR</sequence>
<proteinExistence type="predicted"/>